<evidence type="ECO:0000313" key="2">
    <source>
        <dbReference type="EMBL" id="KAJ8765036.1"/>
    </source>
</evidence>
<organism evidence="2 3">
    <name type="scientific">Erythroxylum novogranatense</name>
    <dbReference type="NCBI Taxonomy" id="1862640"/>
    <lineage>
        <taxon>Eukaryota</taxon>
        <taxon>Viridiplantae</taxon>
        <taxon>Streptophyta</taxon>
        <taxon>Embryophyta</taxon>
        <taxon>Tracheophyta</taxon>
        <taxon>Spermatophyta</taxon>
        <taxon>Magnoliopsida</taxon>
        <taxon>eudicotyledons</taxon>
        <taxon>Gunneridae</taxon>
        <taxon>Pentapetalae</taxon>
        <taxon>rosids</taxon>
        <taxon>fabids</taxon>
        <taxon>Malpighiales</taxon>
        <taxon>Erythroxylaceae</taxon>
        <taxon>Erythroxylum</taxon>
    </lineage>
</organism>
<gene>
    <name evidence="2" type="ORF">K2173_010512</name>
</gene>
<dbReference type="AlphaFoldDB" id="A0AAV8TDZ9"/>
<evidence type="ECO:0000256" key="1">
    <source>
        <dbReference type="SAM" id="Phobius"/>
    </source>
</evidence>
<dbReference type="Proteomes" id="UP001159364">
    <property type="component" value="Linkage Group LG05"/>
</dbReference>
<reference evidence="2 3" key="1">
    <citation type="submission" date="2021-09" db="EMBL/GenBank/DDBJ databases">
        <title>Genomic insights and catalytic innovation underlie evolution of tropane alkaloids biosynthesis.</title>
        <authorList>
            <person name="Wang Y.-J."/>
            <person name="Tian T."/>
            <person name="Huang J.-P."/>
            <person name="Huang S.-X."/>
        </authorList>
    </citation>
    <scope>NUCLEOTIDE SEQUENCE [LARGE SCALE GENOMIC DNA]</scope>
    <source>
        <strain evidence="2">KIB-2018</strain>
        <tissue evidence="2">Leaf</tissue>
    </source>
</reference>
<accession>A0AAV8TDZ9</accession>
<keyword evidence="3" id="KW-1185">Reference proteome</keyword>
<keyword evidence="1" id="KW-1133">Transmembrane helix</keyword>
<feature type="transmembrane region" description="Helical" evidence="1">
    <location>
        <begin position="37"/>
        <end position="61"/>
    </location>
</feature>
<evidence type="ECO:0000313" key="3">
    <source>
        <dbReference type="Proteomes" id="UP001159364"/>
    </source>
</evidence>
<sequence>MAVDPRRDFYNGKIKTNTTLRAMKSTWRRSCYYTLEAVVGVVLGSITSNIFLGAYVGVVVYQVKKSSEQRPHSLDYENVNATETKESATNGKHESLKFKEEEVDTESNINDLSQNMVSVIVDDGGLSAPNDEGKAEGYKAN</sequence>
<keyword evidence="1" id="KW-0472">Membrane</keyword>
<dbReference type="EMBL" id="JAIWQS010000005">
    <property type="protein sequence ID" value="KAJ8765036.1"/>
    <property type="molecule type" value="Genomic_DNA"/>
</dbReference>
<comment type="caution">
    <text evidence="2">The sequence shown here is derived from an EMBL/GenBank/DDBJ whole genome shotgun (WGS) entry which is preliminary data.</text>
</comment>
<proteinExistence type="predicted"/>
<name>A0AAV8TDZ9_9ROSI</name>
<keyword evidence="1" id="KW-0812">Transmembrane</keyword>
<protein>
    <submittedName>
        <fullName evidence="2">Uncharacterized protein</fullName>
    </submittedName>
</protein>